<evidence type="ECO:0008006" key="3">
    <source>
        <dbReference type="Google" id="ProtNLM"/>
    </source>
</evidence>
<evidence type="ECO:0000313" key="2">
    <source>
        <dbReference type="Proteomes" id="UP000613030"/>
    </source>
</evidence>
<organism evidence="1 2">
    <name type="scientific">Chryseolinea lacunae</name>
    <dbReference type="NCBI Taxonomy" id="2801331"/>
    <lineage>
        <taxon>Bacteria</taxon>
        <taxon>Pseudomonadati</taxon>
        <taxon>Bacteroidota</taxon>
        <taxon>Cytophagia</taxon>
        <taxon>Cytophagales</taxon>
        <taxon>Fulvivirgaceae</taxon>
        <taxon>Chryseolinea</taxon>
    </lineage>
</organism>
<dbReference type="InterPro" id="IPR032710">
    <property type="entry name" value="NTF2-like_dom_sf"/>
</dbReference>
<name>A0ABS1KLW6_9BACT</name>
<dbReference type="Proteomes" id="UP000613030">
    <property type="component" value="Unassembled WGS sequence"/>
</dbReference>
<accession>A0ABS1KLW6</accession>
<keyword evidence="2" id="KW-1185">Reference proteome</keyword>
<dbReference type="SUPFAM" id="SSF54427">
    <property type="entry name" value="NTF2-like"/>
    <property type="match status" value="1"/>
</dbReference>
<evidence type="ECO:0000313" key="1">
    <source>
        <dbReference type="EMBL" id="MBL0739672.1"/>
    </source>
</evidence>
<sequence>MKNIIVFAGFGLALFSLVGFGMLSSDRSGDIDASEADAIQRMIVQETAAYFNRDSTALFSFYADDDITQSTWNNAEGSYGTYKGLINIRKNFSAYFRKNPIPQPQPNIERSQWQFRKLSSDWMWVNFLQKTDGPKGERYTNYETRLLRNVNNQWKIVVMYSLGDHGHPHP</sequence>
<comment type="caution">
    <text evidence="1">The sequence shown here is derived from an EMBL/GenBank/DDBJ whole genome shotgun (WGS) entry which is preliminary data.</text>
</comment>
<dbReference type="Gene3D" id="3.10.450.50">
    <property type="match status" value="1"/>
</dbReference>
<gene>
    <name evidence="1" type="ORF">JI741_00520</name>
</gene>
<protein>
    <recommendedName>
        <fullName evidence="3">SnoaL-like domain-containing protein</fullName>
    </recommendedName>
</protein>
<dbReference type="RefSeq" id="WP_202006647.1">
    <property type="nucleotide sequence ID" value="NZ_JAERRB010000001.1"/>
</dbReference>
<proteinExistence type="predicted"/>
<dbReference type="EMBL" id="JAERRB010000001">
    <property type="protein sequence ID" value="MBL0739672.1"/>
    <property type="molecule type" value="Genomic_DNA"/>
</dbReference>
<reference evidence="1 2" key="1">
    <citation type="submission" date="2021-01" db="EMBL/GenBank/DDBJ databases">
        <title>Chryseolinea sp. Jin1 Genome sequencing and assembly.</title>
        <authorList>
            <person name="Kim I."/>
        </authorList>
    </citation>
    <scope>NUCLEOTIDE SEQUENCE [LARGE SCALE GENOMIC DNA]</scope>
    <source>
        <strain evidence="1 2">Jin1</strain>
    </source>
</reference>